<dbReference type="PROSITE" id="PS50102">
    <property type="entry name" value="RRM"/>
    <property type="match status" value="1"/>
</dbReference>
<dbReference type="GO" id="GO:0003723">
    <property type="term" value="F:RNA binding"/>
    <property type="evidence" value="ECO:0007669"/>
    <property type="project" value="UniProtKB-UniRule"/>
</dbReference>
<evidence type="ECO:0000256" key="2">
    <source>
        <dbReference type="SAM" id="MobiDB-lite"/>
    </source>
</evidence>
<feature type="region of interest" description="Disordered" evidence="2">
    <location>
        <begin position="1"/>
        <end position="75"/>
    </location>
</feature>
<dbReference type="AlphaFoldDB" id="A0A815Y798"/>
<feature type="compositionally biased region" description="Polar residues" evidence="2">
    <location>
        <begin position="1"/>
        <end position="21"/>
    </location>
</feature>
<feature type="compositionally biased region" description="Gly residues" evidence="2">
    <location>
        <begin position="181"/>
        <end position="190"/>
    </location>
</feature>
<evidence type="ECO:0000313" key="4">
    <source>
        <dbReference type="EMBL" id="CAF1566734.1"/>
    </source>
</evidence>
<dbReference type="SMART" id="SM00360">
    <property type="entry name" value="RRM"/>
    <property type="match status" value="1"/>
</dbReference>
<dbReference type="SUPFAM" id="SSF54928">
    <property type="entry name" value="RNA-binding domain, RBD"/>
    <property type="match status" value="1"/>
</dbReference>
<dbReference type="Pfam" id="PF00076">
    <property type="entry name" value="RRM_1"/>
    <property type="match status" value="1"/>
</dbReference>
<name>A0A815Y798_9BILA</name>
<dbReference type="InterPro" id="IPR035979">
    <property type="entry name" value="RBD_domain_sf"/>
</dbReference>
<dbReference type="EMBL" id="CAJNOV010015059">
    <property type="protein sequence ID" value="CAF1566734.1"/>
    <property type="molecule type" value="Genomic_DNA"/>
</dbReference>
<feature type="compositionally biased region" description="Low complexity" evidence="2">
    <location>
        <begin position="48"/>
        <end position="59"/>
    </location>
</feature>
<dbReference type="PANTHER" id="PTHR15608">
    <property type="entry name" value="SPLICING FACTOR U2AF-ASSOCIATED PROTEIN 2"/>
    <property type="match status" value="1"/>
</dbReference>
<protein>
    <recommendedName>
        <fullName evidence="3">RRM domain-containing protein</fullName>
    </recommendedName>
</protein>
<organism evidence="4 5">
    <name type="scientific">Rotaria magnacalcarata</name>
    <dbReference type="NCBI Taxonomy" id="392030"/>
    <lineage>
        <taxon>Eukaryota</taxon>
        <taxon>Metazoa</taxon>
        <taxon>Spiralia</taxon>
        <taxon>Gnathifera</taxon>
        <taxon>Rotifera</taxon>
        <taxon>Eurotatoria</taxon>
        <taxon>Bdelloidea</taxon>
        <taxon>Philodinida</taxon>
        <taxon>Philodinidae</taxon>
        <taxon>Rotaria</taxon>
    </lineage>
</organism>
<comment type="caution">
    <text evidence="4">The sequence shown here is derived from an EMBL/GenBank/DDBJ whole genome shotgun (WGS) entry which is preliminary data.</text>
</comment>
<feature type="region of interest" description="Disordered" evidence="2">
    <location>
        <begin position="171"/>
        <end position="299"/>
    </location>
</feature>
<dbReference type="GO" id="GO:0005684">
    <property type="term" value="C:U2-type spliceosomal complex"/>
    <property type="evidence" value="ECO:0007669"/>
    <property type="project" value="TreeGrafter"/>
</dbReference>
<feature type="compositionally biased region" description="Low complexity" evidence="2">
    <location>
        <begin position="274"/>
        <end position="299"/>
    </location>
</feature>
<dbReference type="Proteomes" id="UP000663855">
    <property type="component" value="Unassembled WGS sequence"/>
</dbReference>
<feature type="compositionally biased region" description="Gly residues" evidence="2">
    <location>
        <begin position="249"/>
        <end position="262"/>
    </location>
</feature>
<sequence>MAYNSGNSGSEDASGNIWSSGSHGGARMGYSSSNNDDDNGSRGGGSYRGSFGNNNSRSGGSSGGGGYGFRRQNNDRGDVETLTDAIFIQNLPKSITRDQILDIFSTVGTIKTDERSGGPKIWIYKDRDTGESNGRATVTYEDDETANRAISKYNDQEIDSIGSVVRVQLAQRRNRNNNGNDRGGSRGGYRGARSNWSSDSDSRQNYNSSSSSRWGSSSGKGFSDDRSGGSSSRGGGFRGFSDDRSGGSSSRGGGFRGMGGGSSSFENGDDRSGSYRGSRSGPYRGASRGNGGSSNYAPY</sequence>
<proteinExistence type="predicted"/>
<dbReference type="GO" id="GO:0005686">
    <property type="term" value="C:U2 snRNP"/>
    <property type="evidence" value="ECO:0007669"/>
    <property type="project" value="TreeGrafter"/>
</dbReference>
<dbReference type="Gene3D" id="3.30.70.330">
    <property type="match status" value="1"/>
</dbReference>
<accession>A0A815Y798</accession>
<evidence type="ECO:0000256" key="1">
    <source>
        <dbReference type="PROSITE-ProRule" id="PRU00176"/>
    </source>
</evidence>
<feature type="domain" description="RRM" evidence="3">
    <location>
        <begin position="84"/>
        <end position="172"/>
    </location>
</feature>
<dbReference type="InterPro" id="IPR034393">
    <property type="entry name" value="TatSF1-like"/>
</dbReference>
<dbReference type="InterPro" id="IPR000504">
    <property type="entry name" value="RRM_dom"/>
</dbReference>
<evidence type="ECO:0000259" key="3">
    <source>
        <dbReference type="PROSITE" id="PS50102"/>
    </source>
</evidence>
<gene>
    <name evidence="4" type="ORF">CJN711_LOCUS31592</name>
</gene>
<evidence type="ECO:0000313" key="5">
    <source>
        <dbReference type="Proteomes" id="UP000663855"/>
    </source>
</evidence>
<keyword evidence="1" id="KW-0694">RNA-binding</keyword>
<reference evidence="4" key="1">
    <citation type="submission" date="2021-02" db="EMBL/GenBank/DDBJ databases">
        <authorList>
            <person name="Nowell W R."/>
        </authorList>
    </citation>
    <scope>NUCLEOTIDE SEQUENCE</scope>
</reference>
<dbReference type="PANTHER" id="PTHR15608:SF0">
    <property type="entry name" value="HIV TAT-SPECIFIC FACTOR 1"/>
    <property type="match status" value="1"/>
</dbReference>
<feature type="compositionally biased region" description="Low complexity" evidence="2">
    <location>
        <begin position="191"/>
        <end position="221"/>
    </location>
</feature>
<dbReference type="InterPro" id="IPR012677">
    <property type="entry name" value="Nucleotide-bd_a/b_plait_sf"/>
</dbReference>